<evidence type="ECO:0008006" key="10">
    <source>
        <dbReference type="Google" id="ProtNLM"/>
    </source>
</evidence>
<organism evidence="8 9">
    <name type="scientific">Vitrella brassicaformis (strain CCMP3155)</name>
    <dbReference type="NCBI Taxonomy" id="1169540"/>
    <lineage>
        <taxon>Eukaryota</taxon>
        <taxon>Sar</taxon>
        <taxon>Alveolata</taxon>
        <taxon>Colpodellida</taxon>
        <taxon>Vitrellaceae</taxon>
        <taxon>Vitrella</taxon>
    </lineage>
</organism>
<evidence type="ECO:0000256" key="1">
    <source>
        <dbReference type="ARBA" id="ARBA00004141"/>
    </source>
</evidence>
<dbReference type="AlphaFoldDB" id="A0A0G4FTH6"/>
<sequence length="253" mass="28068">MALVQSSPSSSPAAAKVLAIADLYLSLLSDYPLRTKSLTCGVLSAVSDLLSQYLIQTKHHVPVEKMVFTRKSAQRQFVIGLIVRGPVLHYWFGWVERLFQKWPPQGSKTVLTKVVFDQLVFAPFFLALNFVVVGLAEGRSPQAIARELQSRLFDVWKKNVCLWPIVGLIQYRYVPPKLRVFVGNLVSVFWTAYLLSRISPGVVHPKQVIKPSRSRTEDTPSTHASTDAATARGSRAGDGEEGRESEGKAATMN</sequence>
<feature type="transmembrane region" description="Helical" evidence="6">
    <location>
        <begin position="77"/>
        <end position="95"/>
    </location>
</feature>
<dbReference type="PANTHER" id="PTHR11266">
    <property type="entry name" value="PEROXISOMAL MEMBRANE PROTEIN 2, PXMP2 MPV17"/>
    <property type="match status" value="1"/>
</dbReference>
<evidence type="ECO:0000313" key="9">
    <source>
        <dbReference type="Proteomes" id="UP000041254"/>
    </source>
</evidence>
<dbReference type="OrthoDB" id="310747at2759"/>
<evidence type="ECO:0000256" key="2">
    <source>
        <dbReference type="ARBA" id="ARBA00006824"/>
    </source>
</evidence>
<keyword evidence="9" id="KW-1185">Reference proteome</keyword>
<dbReference type="GO" id="GO:0016020">
    <property type="term" value="C:membrane"/>
    <property type="evidence" value="ECO:0007669"/>
    <property type="project" value="UniProtKB-SubCell"/>
</dbReference>
<dbReference type="InterPro" id="IPR007248">
    <property type="entry name" value="Mpv17_PMP22"/>
</dbReference>
<feature type="transmembrane region" description="Helical" evidence="6">
    <location>
        <begin position="115"/>
        <end position="136"/>
    </location>
</feature>
<dbReference type="PhylomeDB" id="A0A0G4FTH6"/>
<dbReference type="PANTHER" id="PTHR11266:SF80">
    <property type="entry name" value="PEROXISOMAL MEMBRANE PROTEIN 2"/>
    <property type="match status" value="1"/>
</dbReference>
<dbReference type="InParanoid" id="A0A0G4FTH6"/>
<evidence type="ECO:0000256" key="3">
    <source>
        <dbReference type="ARBA" id="ARBA00022692"/>
    </source>
</evidence>
<dbReference type="OMA" id="YVNINYV"/>
<dbReference type="GO" id="GO:0005737">
    <property type="term" value="C:cytoplasm"/>
    <property type="evidence" value="ECO:0007669"/>
    <property type="project" value="TreeGrafter"/>
</dbReference>
<comment type="similarity">
    <text evidence="2 6">Belongs to the peroxisomal membrane protein PXMP2/4 family.</text>
</comment>
<accession>A0A0G4FTH6</accession>
<evidence type="ECO:0000313" key="8">
    <source>
        <dbReference type="EMBL" id="CEM18202.1"/>
    </source>
</evidence>
<evidence type="ECO:0000256" key="5">
    <source>
        <dbReference type="ARBA" id="ARBA00023136"/>
    </source>
</evidence>
<gene>
    <name evidence="8" type="ORF">Vbra_16165</name>
</gene>
<comment type="subcellular location">
    <subcellularLocation>
        <location evidence="1">Membrane</location>
        <topology evidence="1">Multi-pass membrane protein</topology>
    </subcellularLocation>
</comment>
<proteinExistence type="inferred from homology"/>
<evidence type="ECO:0000256" key="6">
    <source>
        <dbReference type="RuleBase" id="RU363053"/>
    </source>
</evidence>
<dbReference type="STRING" id="1169540.A0A0G4FTH6"/>
<reference evidence="8 9" key="1">
    <citation type="submission" date="2014-11" db="EMBL/GenBank/DDBJ databases">
        <authorList>
            <person name="Zhu J."/>
            <person name="Qi W."/>
            <person name="Song R."/>
        </authorList>
    </citation>
    <scope>NUCLEOTIDE SEQUENCE [LARGE SCALE GENOMIC DNA]</scope>
</reference>
<evidence type="ECO:0000256" key="7">
    <source>
        <dbReference type="SAM" id="MobiDB-lite"/>
    </source>
</evidence>
<feature type="region of interest" description="Disordered" evidence="7">
    <location>
        <begin position="208"/>
        <end position="253"/>
    </location>
</feature>
<dbReference type="EMBL" id="CDMY01000499">
    <property type="protein sequence ID" value="CEM18202.1"/>
    <property type="molecule type" value="Genomic_DNA"/>
</dbReference>
<feature type="compositionally biased region" description="Basic and acidic residues" evidence="7">
    <location>
        <begin position="235"/>
        <end position="247"/>
    </location>
</feature>
<dbReference type="VEuPathDB" id="CryptoDB:Vbra_16165"/>
<evidence type="ECO:0000256" key="4">
    <source>
        <dbReference type="ARBA" id="ARBA00022989"/>
    </source>
</evidence>
<protein>
    <recommendedName>
        <fullName evidence="10">Peroxisomal membrane protein 2</fullName>
    </recommendedName>
</protein>
<keyword evidence="3 6" id="KW-0812">Transmembrane</keyword>
<keyword evidence="4 6" id="KW-1133">Transmembrane helix</keyword>
<keyword evidence="5 6" id="KW-0472">Membrane</keyword>
<dbReference type="Pfam" id="PF04117">
    <property type="entry name" value="Mpv17_PMP22"/>
    <property type="match status" value="1"/>
</dbReference>
<name>A0A0G4FTH6_VITBC</name>
<dbReference type="Proteomes" id="UP000041254">
    <property type="component" value="Unassembled WGS sequence"/>
</dbReference>